<evidence type="ECO:0000313" key="1">
    <source>
        <dbReference type="EMBL" id="MCE5169639.1"/>
    </source>
</evidence>
<dbReference type="EMBL" id="JAJNBZ010000005">
    <property type="protein sequence ID" value="MCE5169639.1"/>
    <property type="molecule type" value="Genomic_DNA"/>
</dbReference>
<sequence length="225" mass="25274">MPVPATKGQLREKVRDMEIGDYIVWSYHNNDYYEFGTNTSGYVECPLEGIPSGQTSKGKYWYGIKVDKGLLISDRILRNQWSWDYLNSLKNIEGTTITISNVQGIVRSPTGGVAYADVNGNTSLTDQGYGGWPSNNEWDTYIVNSSLNGTITAGDDAVWHWNKMFSWCQETPVNGLIYRTTTATNTNRIRRGYGVDMTSPERLSFGPSSQADVSVGFRPVFEYKE</sequence>
<name>A0ABS8YFE9_9BACL</name>
<reference evidence="1 2" key="1">
    <citation type="submission" date="2021-11" db="EMBL/GenBank/DDBJ databases">
        <title>Draft genome sequence of Paenibacillus profundus YoMME, a new Gram-positive bacteria with exoelectrogenic properties.</title>
        <authorList>
            <person name="Hubenova Y."/>
            <person name="Hubenova E."/>
            <person name="Manasiev Y."/>
            <person name="Peykov S."/>
            <person name="Mitov M."/>
        </authorList>
    </citation>
    <scope>NUCLEOTIDE SEQUENCE [LARGE SCALE GENOMIC DNA]</scope>
    <source>
        <strain evidence="1 2">YoMME</strain>
    </source>
</reference>
<proteinExistence type="predicted"/>
<keyword evidence="2" id="KW-1185">Reference proteome</keyword>
<evidence type="ECO:0000313" key="2">
    <source>
        <dbReference type="Proteomes" id="UP001199916"/>
    </source>
</evidence>
<protein>
    <submittedName>
        <fullName evidence="1">Uncharacterized protein</fullName>
    </submittedName>
</protein>
<dbReference type="RefSeq" id="WP_233696556.1">
    <property type="nucleotide sequence ID" value="NZ_JAJNBZ010000005.1"/>
</dbReference>
<gene>
    <name evidence="1" type="ORF">LQV63_09970</name>
</gene>
<dbReference type="Proteomes" id="UP001199916">
    <property type="component" value="Unassembled WGS sequence"/>
</dbReference>
<accession>A0ABS8YFE9</accession>
<comment type="caution">
    <text evidence="1">The sequence shown here is derived from an EMBL/GenBank/DDBJ whole genome shotgun (WGS) entry which is preliminary data.</text>
</comment>
<organism evidence="1 2">
    <name type="scientific">Paenibacillus profundus</name>
    <dbReference type="NCBI Taxonomy" id="1173085"/>
    <lineage>
        <taxon>Bacteria</taxon>
        <taxon>Bacillati</taxon>
        <taxon>Bacillota</taxon>
        <taxon>Bacilli</taxon>
        <taxon>Bacillales</taxon>
        <taxon>Paenibacillaceae</taxon>
        <taxon>Paenibacillus</taxon>
    </lineage>
</organism>